<comment type="pathway">
    <text evidence="11">Cell wall biogenesis; peptidoglycan biosynthesis.</text>
</comment>
<evidence type="ECO:0000256" key="10">
    <source>
        <dbReference type="ARBA" id="ARBA00023316"/>
    </source>
</evidence>
<sequence>MVKTPKKSKAPQRKTTKPKKPAKSVAKSSAAPRGFLARQRLRVLRLVFGVCLLGFIWILAYSFIPIPTTPYMMSERRENGDIDYQWVPLESMAPVLARAVVAAEDANFCTHWGFDLNAIRAAIDDGSGRGASTITQQVVKNAFLWHGRSWPRKALEAIVTPIVELTWTKRRILEVYLNIAEFDQGIFGAEAAARAYFGVGPEELTAQQAAQLAAVLPAPKLRNAGRPGPFVRRRAAQIVDGAATIQADGRSGCFED</sequence>
<dbReference type="GO" id="GO:0005886">
    <property type="term" value="C:plasma membrane"/>
    <property type="evidence" value="ECO:0007669"/>
    <property type="project" value="UniProtKB-SubCell"/>
</dbReference>
<dbReference type="RefSeq" id="WP_085850221.1">
    <property type="nucleotide sequence ID" value="NZ_FNZV01000012.1"/>
</dbReference>
<reference evidence="14 15" key="1">
    <citation type="submission" date="2017-03" db="EMBL/GenBank/DDBJ databases">
        <authorList>
            <person name="Afonso C.L."/>
            <person name="Miller P.J."/>
            <person name="Scott M.A."/>
            <person name="Spackman E."/>
            <person name="Goraichik I."/>
            <person name="Dimitrov K.M."/>
            <person name="Suarez D.L."/>
            <person name="Swayne D.E."/>
        </authorList>
    </citation>
    <scope>NUCLEOTIDE SEQUENCE [LARGE SCALE GENOMIC DNA]</scope>
    <source>
        <strain evidence="14 15">CECT 7971</strain>
    </source>
</reference>
<evidence type="ECO:0000256" key="12">
    <source>
        <dbReference type="SAM" id="MobiDB-lite"/>
    </source>
</evidence>
<feature type="compositionally biased region" description="Basic residues" evidence="12">
    <location>
        <begin position="1"/>
        <end position="22"/>
    </location>
</feature>
<evidence type="ECO:0000256" key="11">
    <source>
        <dbReference type="HAMAP-Rule" id="MF_00766"/>
    </source>
</evidence>
<keyword evidence="15" id="KW-1185">Reference proteome</keyword>
<keyword evidence="8 11" id="KW-1133">Transmembrane helix</keyword>
<gene>
    <name evidence="14" type="primary">pbpG</name>
    <name evidence="11" type="synonym">mtgA</name>
    <name evidence="14" type="ORF">PAM7971_03123</name>
</gene>
<evidence type="ECO:0000256" key="8">
    <source>
        <dbReference type="ARBA" id="ARBA00022989"/>
    </source>
</evidence>
<dbReference type="Gene3D" id="1.10.3810.10">
    <property type="entry name" value="Biosynthetic peptidoglycan transglycosylase-like"/>
    <property type="match status" value="1"/>
</dbReference>
<name>A0A1Y5TCQ9_9RHOB</name>
<dbReference type="GO" id="GO:0008360">
    <property type="term" value="P:regulation of cell shape"/>
    <property type="evidence" value="ECO:0007669"/>
    <property type="project" value="UniProtKB-KW"/>
</dbReference>
<dbReference type="NCBIfam" id="TIGR02070">
    <property type="entry name" value="mono_pep_trsgly"/>
    <property type="match status" value="1"/>
</dbReference>
<keyword evidence="2 11" id="KW-0997">Cell inner membrane</keyword>
<dbReference type="EMBL" id="FWFW01000012">
    <property type="protein sequence ID" value="SLN60721.1"/>
    <property type="molecule type" value="Genomic_DNA"/>
</dbReference>
<dbReference type="InterPro" id="IPR023346">
    <property type="entry name" value="Lysozyme-like_dom_sf"/>
</dbReference>
<keyword evidence="3 11" id="KW-0328">Glycosyltransferase</keyword>
<feature type="transmembrane region" description="Helical" evidence="11">
    <location>
        <begin position="43"/>
        <end position="64"/>
    </location>
</feature>
<keyword evidence="9 11" id="KW-0472">Membrane</keyword>
<dbReference type="EC" id="2.4.99.28" evidence="11"/>
<dbReference type="InterPro" id="IPR011812">
    <property type="entry name" value="Pep_trsgly"/>
</dbReference>
<evidence type="ECO:0000256" key="6">
    <source>
        <dbReference type="ARBA" id="ARBA00022960"/>
    </source>
</evidence>
<feature type="domain" description="Glycosyl transferase family 51" evidence="13">
    <location>
        <begin position="83"/>
        <end position="238"/>
    </location>
</feature>
<feature type="region of interest" description="Disordered" evidence="12">
    <location>
        <begin position="1"/>
        <end position="27"/>
    </location>
</feature>
<evidence type="ECO:0000259" key="13">
    <source>
        <dbReference type="Pfam" id="PF00912"/>
    </source>
</evidence>
<dbReference type="Pfam" id="PF00912">
    <property type="entry name" value="Transgly"/>
    <property type="match status" value="1"/>
</dbReference>
<dbReference type="GO" id="GO:0009252">
    <property type="term" value="P:peptidoglycan biosynthetic process"/>
    <property type="evidence" value="ECO:0007669"/>
    <property type="project" value="UniProtKB-UniRule"/>
</dbReference>
<comment type="catalytic activity">
    <reaction evidence="11">
        <text>[GlcNAc-(1-&gt;4)-Mur2Ac(oyl-L-Ala-gamma-D-Glu-L-Lys-D-Ala-D-Ala)](n)-di-trans,octa-cis-undecaprenyl diphosphate + beta-D-GlcNAc-(1-&gt;4)-Mur2Ac(oyl-L-Ala-gamma-D-Glu-L-Lys-D-Ala-D-Ala)-di-trans,octa-cis-undecaprenyl diphosphate = [GlcNAc-(1-&gt;4)-Mur2Ac(oyl-L-Ala-gamma-D-Glu-L-Lys-D-Ala-D-Ala)](n+1)-di-trans,octa-cis-undecaprenyl diphosphate + di-trans,octa-cis-undecaprenyl diphosphate + H(+)</text>
        <dbReference type="Rhea" id="RHEA:23708"/>
        <dbReference type="Rhea" id="RHEA-COMP:9602"/>
        <dbReference type="Rhea" id="RHEA-COMP:9603"/>
        <dbReference type="ChEBI" id="CHEBI:15378"/>
        <dbReference type="ChEBI" id="CHEBI:58405"/>
        <dbReference type="ChEBI" id="CHEBI:60033"/>
        <dbReference type="ChEBI" id="CHEBI:78435"/>
        <dbReference type="EC" id="2.4.99.28"/>
    </reaction>
</comment>
<keyword evidence="4 11" id="KW-0808">Transferase</keyword>
<dbReference type="OrthoDB" id="9766909at2"/>
<comment type="similarity">
    <text evidence="11">Belongs to the glycosyltransferase 51 family.</text>
</comment>
<keyword evidence="10 11" id="KW-0961">Cell wall biogenesis/degradation</keyword>
<dbReference type="PANTHER" id="PTHR30400:SF0">
    <property type="entry name" value="BIOSYNTHETIC PEPTIDOGLYCAN TRANSGLYCOSYLASE"/>
    <property type="match status" value="1"/>
</dbReference>
<dbReference type="AlphaFoldDB" id="A0A1Y5TCQ9"/>
<organism evidence="14 15">
    <name type="scientific">Pacificibacter marinus</name>
    <dbReference type="NCBI Taxonomy" id="658057"/>
    <lineage>
        <taxon>Bacteria</taxon>
        <taxon>Pseudomonadati</taxon>
        <taxon>Pseudomonadota</taxon>
        <taxon>Alphaproteobacteria</taxon>
        <taxon>Rhodobacterales</taxon>
        <taxon>Roseobacteraceae</taxon>
        <taxon>Pacificibacter</taxon>
    </lineage>
</organism>
<evidence type="ECO:0000256" key="1">
    <source>
        <dbReference type="ARBA" id="ARBA00022475"/>
    </source>
</evidence>
<dbReference type="InterPro" id="IPR036950">
    <property type="entry name" value="PBP_transglycosylase"/>
</dbReference>
<evidence type="ECO:0000313" key="15">
    <source>
        <dbReference type="Proteomes" id="UP000193307"/>
    </source>
</evidence>
<accession>A0A1Y5TCQ9</accession>
<dbReference type="GO" id="GO:0071555">
    <property type="term" value="P:cell wall organization"/>
    <property type="evidence" value="ECO:0007669"/>
    <property type="project" value="UniProtKB-KW"/>
</dbReference>
<keyword evidence="7 11" id="KW-0573">Peptidoglycan synthesis</keyword>
<keyword evidence="6 11" id="KW-0133">Cell shape</keyword>
<keyword evidence="1 11" id="KW-1003">Cell membrane</keyword>
<evidence type="ECO:0000256" key="3">
    <source>
        <dbReference type="ARBA" id="ARBA00022676"/>
    </source>
</evidence>
<keyword evidence="5 11" id="KW-0812">Transmembrane</keyword>
<protein>
    <recommendedName>
        <fullName evidence="11">Biosynthetic peptidoglycan transglycosylase</fullName>
        <ecNumber evidence="11">2.4.99.28</ecNumber>
    </recommendedName>
    <alternativeName>
        <fullName evidence="11">Glycan polymerase</fullName>
    </alternativeName>
    <alternativeName>
        <fullName evidence="11">Peptidoglycan glycosyltransferase MtgA</fullName>
        <shortName evidence="11">PGT</shortName>
    </alternativeName>
</protein>
<dbReference type="InterPro" id="IPR001264">
    <property type="entry name" value="Glyco_trans_51"/>
</dbReference>
<evidence type="ECO:0000313" key="14">
    <source>
        <dbReference type="EMBL" id="SLN60721.1"/>
    </source>
</evidence>
<dbReference type="Proteomes" id="UP000193307">
    <property type="component" value="Unassembled WGS sequence"/>
</dbReference>
<dbReference type="HAMAP" id="MF_00766">
    <property type="entry name" value="PGT_MtgA"/>
    <property type="match status" value="1"/>
</dbReference>
<proteinExistence type="inferred from homology"/>
<dbReference type="GO" id="GO:0016763">
    <property type="term" value="F:pentosyltransferase activity"/>
    <property type="evidence" value="ECO:0007669"/>
    <property type="project" value="InterPro"/>
</dbReference>
<evidence type="ECO:0000256" key="2">
    <source>
        <dbReference type="ARBA" id="ARBA00022519"/>
    </source>
</evidence>
<evidence type="ECO:0000256" key="9">
    <source>
        <dbReference type="ARBA" id="ARBA00023136"/>
    </source>
</evidence>
<dbReference type="UniPathway" id="UPA00219"/>
<comment type="function">
    <text evidence="11">Peptidoglycan polymerase that catalyzes glycan chain elongation from lipid-linked precursors.</text>
</comment>
<comment type="subcellular location">
    <subcellularLocation>
        <location evidence="11">Cell inner membrane</location>
        <topology evidence="11">Single-pass membrane protein</topology>
    </subcellularLocation>
</comment>
<dbReference type="GO" id="GO:0009274">
    <property type="term" value="C:peptidoglycan-based cell wall"/>
    <property type="evidence" value="ECO:0007669"/>
    <property type="project" value="InterPro"/>
</dbReference>
<evidence type="ECO:0000256" key="5">
    <source>
        <dbReference type="ARBA" id="ARBA00022692"/>
    </source>
</evidence>
<dbReference type="STRING" id="658057.SAMN04488032_11231"/>
<dbReference type="PANTHER" id="PTHR30400">
    <property type="entry name" value="MONOFUNCTIONAL BIOSYNTHETIC PEPTIDOGLYCAN TRANSGLYCOSYLASE"/>
    <property type="match status" value="1"/>
</dbReference>
<dbReference type="GO" id="GO:0008955">
    <property type="term" value="F:peptidoglycan glycosyltransferase activity"/>
    <property type="evidence" value="ECO:0007669"/>
    <property type="project" value="UniProtKB-UniRule"/>
</dbReference>
<evidence type="ECO:0000256" key="7">
    <source>
        <dbReference type="ARBA" id="ARBA00022984"/>
    </source>
</evidence>
<dbReference type="SUPFAM" id="SSF53955">
    <property type="entry name" value="Lysozyme-like"/>
    <property type="match status" value="1"/>
</dbReference>
<evidence type="ECO:0000256" key="4">
    <source>
        <dbReference type="ARBA" id="ARBA00022679"/>
    </source>
</evidence>